<protein>
    <submittedName>
        <fullName evidence="2">Uncharacterized protein</fullName>
    </submittedName>
</protein>
<evidence type="ECO:0000313" key="3">
    <source>
        <dbReference type="Proteomes" id="UP000250796"/>
    </source>
</evidence>
<sequence length="32" mass="3362">MKGSGGKSEGASEMRKKDVKVVRSHGGVFRVG</sequence>
<evidence type="ECO:0000256" key="1">
    <source>
        <dbReference type="SAM" id="MobiDB-lite"/>
    </source>
</evidence>
<organism evidence="2 3">
    <name type="scientific">Mesotoga infera</name>
    <dbReference type="NCBI Taxonomy" id="1236046"/>
    <lineage>
        <taxon>Bacteria</taxon>
        <taxon>Thermotogati</taxon>
        <taxon>Thermotogota</taxon>
        <taxon>Thermotogae</taxon>
        <taxon>Kosmotogales</taxon>
        <taxon>Kosmotogaceae</taxon>
        <taxon>Mesotoga</taxon>
    </lineage>
</organism>
<gene>
    <name evidence="2" type="ORF">MESINF_0638</name>
</gene>
<evidence type="ECO:0000313" key="2">
    <source>
        <dbReference type="EMBL" id="SSC12087.1"/>
    </source>
</evidence>
<dbReference type="Proteomes" id="UP000250796">
    <property type="component" value="Chromosome MESINF"/>
</dbReference>
<keyword evidence="3" id="KW-1185">Reference proteome</keyword>
<dbReference type="AlphaFoldDB" id="A0A7Z7LE98"/>
<feature type="region of interest" description="Disordered" evidence="1">
    <location>
        <begin position="1"/>
        <end position="32"/>
    </location>
</feature>
<dbReference type="EMBL" id="LS974202">
    <property type="protein sequence ID" value="SSC12087.1"/>
    <property type="molecule type" value="Genomic_DNA"/>
</dbReference>
<dbReference type="KEGG" id="minf:MESINF_0638"/>
<name>A0A7Z7LE98_9BACT</name>
<reference evidence="2 3" key="1">
    <citation type="submission" date="2017-01" db="EMBL/GenBank/DDBJ databases">
        <authorList>
            <person name="Erauso G."/>
        </authorList>
    </citation>
    <scope>NUCLEOTIDE SEQUENCE [LARGE SCALE GENOMIC DNA]</scope>
    <source>
        <strain evidence="2">MESINF1</strain>
    </source>
</reference>
<feature type="compositionally biased region" description="Basic and acidic residues" evidence="1">
    <location>
        <begin position="10"/>
        <end position="21"/>
    </location>
</feature>
<accession>A0A7Z7LE98</accession>
<proteinExistence type="predicted"/>